<evidence type="ECO:0000313" key="2">
    <source>
        <dbReference type="Proteomes" id="UP000663942"/>
    </source>
</evidence>
<gene>
    <name evidence="1" type="ORF">IFE19_13040</name>
</gene>
<proteinExistence type="predicted"/>
<keyword evidence="2" id="KW-1185">Reference proteome</keyword>
<sequence>MISYYCIVNMPGVPAREIQFLNACDDAGAVSALASVAAQWVGFDTICLYHGERFIKVVSNPGQGFPQNALPPSARPIILDKAA</sequence>
<organism evidence="1 2">
    <name type="scientific">Brevundimonas pondensis</name>
    <dbReference type="NCBI Taxonomy" id="2774189"/>
    <lineage>
        <taxon>Bacteria</taxon>
        <taxon>Pseudomonadati</taxon>
        <taxon>Pseudomonadota</taxon>
        <taxon>Alphaproteobacteria</taxon>
        <taxon>Caulobacterales</taxon>
        <taxon>Caulobacteraceae</taxon>
        <taxon>Brevundimonas</taxon>
    </lineage>
</organism>
<name>A0ABX7SL39_9CAUL</name>
<dbReference type="EMBL" id="CP062006">
    <property type="protein sequence ID" value="QTC87045.1"/>
    <property type="molecule type" value="Genomic_DNA"/>
</dbReference>
<protein>
    <submittedName>
        <fullName evidence="1">Uncharacterized protein</fullName>
    </submittedName>
</protein>
<accession>A0ABX7SL39</accession>
<evidence type="ECO:0000313" key="1">
    <source>
        <dbReference type="EMBL" id="QTC87045.1"/>
    </source>
</evidence>
<reference evidence="1 2" key="1">
    <citation type="submission" date="2020-09" db="EMBL/GenBank/DDBJ databases">
        <title>Brevundimonas sp. LVF1 isolated from an oligotrophic pond in Goettingen, Germany.</title>
        <authorList>
            <person name="Friedrich I."/>
            <person name="Klassen A."/>
            <person name="Neubauer H."/>
            <person name="Schneider D."/>
            <person name="Hertel R."/>
            <person name="Daniel R."/>
        </authorList>
    </citation>
    <scope>NUCLEOTIDE SEQUENCE [LARGE SCALE GENOMIC DNA]</scope>
    <source>
        <strain evidence="1 2">LVF1</strain>
    </source>
</reference>
<dbReference type="Proteomes" id="UP000663942">
    <property type="component" value="Chromosome"/>
</dbReference>